<evidence type="ECO:0000313" key="4">
    <source>
        <dbReference type="EMBL" id="QDU26133.1"/>
    </source>
</evidence>
<dbReference type="EMBL" id="CP036274">
    <property type="protein sequence ID" value="QDU26133.1"/>
    <property type="molecule type" value="Genomic_DNA"/>
</dbReference>
<dbReference type="GO" id="GO:0072380">
    <property type="term" value="C:TRC complex"/>
    <property type="evidence" value="ECO:0007669"/>
    <property type="project" value="TreeGrafter"/>
</dbReference>
<dbReference type="RefSeq" id="WP_145086215.1">
    <property type="nucleotide sequence ID" value="NZ_CP036274.1"/>
</dbReference>
<dbReference type="PROSITE" id="PS50005">
    <property type="entry name" value="TPR"/>
    <property type="match status" value="2"/>
</dbReference>
<dbReference type="SMART" id="SM00028">
    <property type="entry name" value="TPR"/>
    <property type="match status" value="2"/>
</dbReference>
<protein>
    <submittedName>
        <fullName evidence="4">Tetratricopeptide repeat protein</fullName>
    </submittedName>
</protein>
<dbReference type="Pfam" id="PF14559">
    <property type="entry name" value="TPR_19"/>
    <property type="match status" value="1"/>
</dbReference>
<dbReference type="PANTHER" id="PTHR45831:SF2">
    <property type="entry name" value="LD24721P"/>
    <property type="match status" value="1"/>
</dbReference>
<sequence length="220" mass="25022">MTKIPTRAPRLDQLYHRYLDTEESAGFVQGVSEHYLLSTLERLANYGQHVSRRAAVLAISFLGDYSHNATLGRALHDHDRAVRLLADNGIRTLWLRDGSEQQQQSLQVICRLNDSQHHAEAIEAAGQLIDEAAWFAEAWNQRAIGYFATQRWEDAANDCHQTLEINPYHFGAAVGMGHCYLEMDDPFAALECFRRAVKLNPDLEDVRAQVDYLQRTLEGK</sequence>
<reference evidence="4 5" key="1">
    <citation type="submission" date="2019-02" db="EMBL/GenBank/DDBJ databases">
        <title>Deep-cultivation of Planctomycetes and their phenomic and genomic characterization uncovers novel biology.</title>
        <authorList>
            <person name="Wiegand S."/>
            <person name="Jogler M."/>
            <person name="Boedeker C."/>
            <person name="Pinto D."/>
            <person name="Vollmers J."/>
            <person name="Rivas-Marin E."/>
            <person name="Kohn T."/>
            <person name="Peeters S.H."/>
            <person name="Heuer A."/>
            <person name="Rast P."/>
            <person name="Oberbeckmann S."/>
            <person name="Bunk B."/>
            <person name="Jeske O."/>
            <person name="Meyerdierks A."/>
            <person name="Storesund J.E."/>
            <person name="Kallscheuer N."/>
            <person name="Luecker S."/>
            <person name="Lage O.M."/>
            <person name="Pohl T."/>
            <person name="Merkel B.J."/>
            <person name="Hornburger P."/>
            <person name="Mueller R.-W."/>
            <person name="Bruemmer F."/>
            <person name="Labrenz M."/>
            <person name="Spormann A.M."/>
            <person name="Op den Camp H."/>
            <person name="Overmann J."/>
            <person name="Amann R."/>
            <person name="Jetten M.S.M."/>
            <person name="Mascher T."/>
            <person name="Medema M.H."/>
            <person name="Devos D.P."/>
            <person name="Kaster A.-K."/>
            <person name="Ovreas L."/>
            <person name="Rohde M."/>
            <person name="Galperin M.Y."/>
            <person name="Jogler C."/>
        </authorList>
    </citation>
    <scope>NUCLEOTIDE SEQUENCE [LARGE SCALE GENOMIC DNA]</scope>
    <source>
        <strain evidence="4 5">ETA_A8</strain>
    </source>
</reference>
<feature type="repeat" description="TPR" evidence="3">
    <location>
        <begin position="136"/>
        <end position="169"/>
    </location>
</feature>
<evidence type="ECO:0000313" key="5">
    <source>
        <dbReference type="Proteomes" id="UP000315017"/>
    </source>
</evidence>
<dbReference type="AlphaFoldDB" id="A0A517Y7B3"/>
<accession>A0A517Y7B3</accession>
<dbReference type="SUPFAM" id="SSF48452">
    <property type="entry name" value="TPR-like"/>
    <property type="match status" value="1"/>
</dbReference>
<dbReference type="GO" id="GO:0006620">
    <property type="term" value="P:post-translational protein targeting to endoplasmic reticulum membrane"/>
    <property type="evidence" value="ECO:0007669"/>
    <property type="project" value="TreeGrafter"/>
</dbReference>
<organism evidence="4 5">
    <name type="scientific">Anatilimnocola aggregata</name>
    <dbReference type="NCBI Taxonomy" id="2528021"/>
    <lineage>
        <taxon>Bacteria</taxon>
        <taxon>Pseudomonadati</taxon>
        <taxon>Planctomycetota</taxon>
        <taxon>Planctomycetia</taxon>
        <taxon>Pirellulales</taxon>
        <taxon>Pirellulaceae</taxon>
        <taxon>Anatilimnocola</taxon>
    </lineage>
</organism>
<dbReference type="OrthoDB" id="256486at2"/>
<evidence type="ECO:0000256" key="1">
    <source>
        <dbReference type="ARBA" id="ARBA00022737"/>
    </source>
</evidence>
<evidence type="ECO:0000256" key="3">
    <source>
        <dbReference type="PROSITE-ProRule" id="PRU00339"/>
    </source>
</evidence>
<dbReference type="KEGG" id="aagg:ETAA8_12070"/>
<dbReference type="Proteomes" id="UP000315017">
    <property type="component" value="Chromosome"/>
</dbReference>
<dbReference type="InterPro" id="IPR011990">
    <property type="entry name" value="TPR-like_helical_dom_sf"/>
</dbReference>
<gene>
    <name evidence="4" type="ORF">ETAA8_12070</name>
</gene>
<dbReference type="Gene3D" id="1.25.40.10">
    <property type="entry name" value="Tetratricopeptide repeat domain"/>
    <property type="match status" value="1"/>
</dbReference>
<name>A0A517Y7B3_9BACT</name>
<dbReference type="GO" id="GO:0016020">
    <property type="term" value="C:membrane"/>
    <property type="evidence" value="ECO:0007669"/>
    <property type="project" value="TreeGrafter"/>
</dbReference>
<dbReference type="PANTHER" id="PTHR45831">
    <property type="entry name" value="LD24721P"/>
    <property type="match status" value="1"/>
</dbReference>
<keyword evidence="1" id="KW-0677">Repeat</keyword>
<evidence type="ECO:0000256" key="2">
    <source>
        <dbReference type="ARBA" id="ARBA00022803"/>
    </source>
</evidence>
<proteinExistence type="predicted"/>
<dbReference type="InterPro" id="IPR019734">
    <property type="entry name" value="TPR_rpt"/>
</dbReference>
<keyword evidence="5" id="KW-1185">Reference proteome</keyword>
<keyword evidence="2 3" id="KW-0802">TPR repeat</keyword>
<feature type="repeat" description="TPR" evidence="3">
    <location>
        <begin position="170"/>
        <end position="203"/>
    </location>
</feature>
<dbReference type="GO" id="GO:0060090">
    <property type="term" value="F:molecular adaptor activity"/>
    <property type="evidence" value="ECO:0007669"/>
    <property type="project" value="TreeGrafter"/>
</dbReference>
<dbReference type="InterPro" id="IPR047150">
    <property type="entry name" value="SGT"/>
</dbReference>